<dbReference type="Pfam" id="PF00001">
    <property type="entry name" value="7tm_1"/>
    <property type="match status" value="1"/>
</dbReference>
<dbReference type="SMART" id="SM01381">
    <property type="entry name" value="7TM_GPCR_Srsx"/>
    <property type="match status" value="1"/>
</dbReference>
<name>A0A8J1XXL9_OWEFU</name>
<evidence type="ECO:0000256" key="10">
    <source>
        <dbReference type="SAM" id="Phobius"/>
    </source>
</evidence>
<evidence type="ECO:0000256" key="7">
    <source>
        <dbReference type="ARBA" id="ARBA00023224"/>
    </source>
</evidence>
<dbReference type="PANTHER" id="PTHR24240">
    <property type="entry name" value="OPSIN"/>
    <property type="match status" value="1"/>
</dbReference>
<feature type="compositionally biased region" description="Polar residues" evidence="9">
    <location>
        <begin position="407"/>
        <end position="424"/>
    </location>
</feature>
<keyword evidence="12" id="KW-1185">Reference proteome</keyword>
<feature type="transmembrane region" description="Helical" evidence="10">
    <location>
        <begin position="323"/>
        <end position="349"/>
    </location>
</feature>
<sequence length="450" mass="50929">MNLFSAKKMDLEMNQSFNSSMSNITLNLISNWKSERDDVLDLGEHWRSFGPPPPGMHIFIGVLMIIVGSIGVTSNIIVIFAFCGFRTLRRPSSILIVNLAVCDLCVSGLCFPIHAYSAIVGQWSFGRTGCNWYVVVSGVSGLASIATMASISIERYTVLILQTFRNPSIITGRLGFVAIPIVWTYAIVLLIPPLFGWGNFILEGWGYSCTFDYISQDAQNKGYVLTLFVCGFCVPVFIIVFCYSSIMRYVFFQKRELESMNAFRHSHLNKKFSEGSKTRSMIARRYEWQVTKTMVLTVVCFSIAWLPYAILALYGIFGNYKNITPLIATFPSVFAKFSTILNPIIYSLTNTRFRQLLRKRLEKTCSVLTKKREFQNMTSRVGFSTAHSSRDEVESGHVGSSDEFMPRSSQTNHVSPKTTHQSRTPLKMELGHKLNINSPIPMQELRDFYC</sequence>
<comment type="subcellular location">
    <subcellularLocation>
        <location evidence="1">Membrane</location>
        <topology evidence="1">Multi-pass membrane protein</topology>
    </subcellularLocation>
</comment>
<dbReference type="AlphaFoldDB" id="A0A8J1XXL9"/>
<keyword evidence="4 8" id="KW-0297">G-protein coupled receptor</keyword>
<feature type="region of interest" description="Disordered" evidence="9">
    <location>
        <begin position="385"/>
        <end position="432"/>
    </location>
</feature>
<keyword evidence="6 8" id="KW-0675">Receptor</keyword>
<accession>A0A8J1XXL9</accession>
<dbReference type="PRINTS" id="PR00237">
    <property type="entry name" value="GPCRRHODOPSN"/>
</dbReference>
<dbReference type="OrthoDB" id="9996086at2759"/>
<dbReference type="InterPro" id="IPR017452">
    <property type="entry name" value="GPCR_Rhodpsn_7TM"/>
</dbReference>
<feature type="transmembrane region" description="Helical" evidence="10">
    <location>
        <begin position="95"/>
        <end position="119"/>
    </location>
</feature>
<dbReference type="Gene3D" id="1.20.1070.10">
    <property type="entry name" value="Rhodopsin 7-helix transmembrane proteins"/>
    <property type="match status" value="1"/>
</dbReference>
<organism evidence="11 12">
    <name type="scientific">Owenia fusiformis</name>
    <name type="common">Polychaete worm</name>
    <dbReference type="NCBI Taxonomy" id="6347"/>
    <lineage>
        <taxon>Eukaryota</taxon>
        <taxon>Metazoa</taxon>
        <taxon>Spiralia</taxon>
        <taxon>Lophotrochozoa</taxon>
        <taxon>Annelida</taxon>
        <taxon>Polychaeta</taxon>
        <taxon>Sedentaria</taxon>
        <taxon>Canalipalpata</taxon>
        <taxon>Sabellida</taxon>
        <taxon>Oweniida</taxon>
        <taxon>Oweniidae</taxon>
        <taxon>Owenia</taxon>
    </lineage>
</organism>
<keyword evidence="2 8" id="KW-0812">Transmembrane</keyword>
<evidence type="ECO:0000256" key="6">
    <source>
        <dbReference type="ARBA" id="ARBA00023170"/>
    </source>
</evidence>
<keyword evidence="7 8" id="KW-0807">Transducer</keyword>
<protein>
    <submittedName>
        <fullName evidence="11">Uncharacterized protein</fullName>
    </submittedName>
</protein>
<dbReference type="PROSITE" id="PS00237">
    <property type="entry name" value="G_PROTEIN_RECEP_F1_1"/>
    <property type="match status" value="1"/>
</dbReference>
<dbReference type="InterPro" id="IPR000276">
    <property type="entry name" value="GPCR_Rhodpsn"/>
</dbReference>
<gene>
    <name evidence="11" type="ORF">OFUS_LOCUS19626</name>
</gene>
<evidence type="ECO:0000256" key="1">
    <source>
        <dbReference type="ARBA" id="ARBA00004141"/>
    </source>
</evidence>
<dbReference type="GO" id="GO:0016020">
    <property type="term" value="C:membrane"/>
    <property type="evidence" value="ECO:0007669"/>
    <property type="project" value="UniProtKB-SubCell"/>
</dbReference>
<dbReference type="GO" id="GO:0004930">
    <property type="term" value="F:G protein-coupled receptor activity"/>
    <property type="evidence" value="ECO:0007669"/>
    <property type="project" value="UniProtKB-KW"/>
</dbReference>
<keyword evidence="5 10" id="KW-0472">Membrane</keyword>
<proteinExistence type="inferred from homology"/>
<evidence type="ECO:0000256" key="8">
    <source>
        <dbReference type="RuleBase" id="RU000688"/>
    </source>
</evidence>
<evidence type="ECO:0000256" key="2">
    <source>
        <dbReference type="ARBA" id="ARBA00022692"/>
    </source>
</evidence>
<evidence type="ECO:0000256" key="3">
    <source>
        <dbReference type="ARBA" id="ARBA00022989"/>
    </source>
</evidence>
<dbReference type="SUPFAM" id="SSF81321">
    <property type="entry name" value="Family A G protein-coupled receptor-like"/>
    <property type="match status" value="1"/>
</dbReference>
<comment type="similarity">
    <text evidence="8">Belongs to the G-protein coupled receptor 1 family.</text>
</comment>
<feature type="transmembrane region" description="Helical" evidence="10">
    <location>
        <begin position="223"/>
        <end position="246"/>
    </location>
</feature>
<evidence type="ECO:0000313" key="12">
    <source>
        <dbReference type="Proteomes" id="UP000749559"/>
    </source>
</evidence>
<evidence type="ECO:0000256" key="5">
    <source>
        <dbReference type="ARBA" id="ARBA00023136"/>
    </source>
</evidence>
<feature type="transmembrane region" description="Helical" evidence="10">
    <location>
        <begin position="174"/>
        <end position="195"/>
    </location>
</feature>
<dbReference type="PROSITE" id="PS50262">
    <property type="entry name" value="G_PROTEIN_RECEP_F1_2"/>
    <property type="match status" value="1"/>
</dbReference>
<comment type="caution">
    <text evidence="11">The sequence shown here is derived from an EMBL/GenBank/DDBJ whole genome shotgun (WGS) entry which is preliminary data.</text>
</comment>
<dbReference type="EMBL" id="CAIIXF020000009">
    <property type="protein sequence ID" value="CAH1795029.1"/>
    <property type="molecule type" value="Genomic_DNA"/>
</dbReference>
<dbReference type="InterPro" id="IPR050125">
    <property type="entry name" value="GPCR_opsins"/>
</dbReference>
<evidence type="ECO:0000313" key="11">
    <source>
        <dbReference type="EMBL" id="CAH1795029.1"/>
    </source>
</evidence>
<evidence type="ECO:0000256" key="4">
    <source>
        <dbReference type="ARBA" id="ARBA00023040"/>
    </source>
</evidence>
<keyword evidence="3 10" id="KW-1133">Transmembrane helix</keyword>
<feature type="transmembrane region" description="Helical" evidence="10">
    <location>
        <begin position="294"/>
        <end position="317"/>
    </location>
</feature>
<feature type="transmembrane region" description="Helical" evidence="10">
    <location>
        <begin position="58"/>
        <end position="83"/>
    </location>
</feature>
<evidence type="ECO:0000256" key="9">
    <source>
        <dbReference type="SAM" id="MobiDB-lite"/>
    </source>
</evidence>
<dbReference type="Proteomes" id="UP000749559">
    <property type="component" value="Unassembled WGS sequence"/>
</dbReference>
<feature type="transmembrane region" description="Helical" evidence="10">
    <location>
        <begin position="131"/>
        <end position="153"/>
    </location>
</feature>
<reference evidence="11" key="1">
    <citation type="submission" date="2022-03" db="EMBL/GenBank/DDBJ databases">
        <authorList>
            <person name="Martin C."/>
        </authorList>
    </citation>
    <scope>NUCLEOTIDE SEQUENCE</scope>
</reference>